<dbReference type="EMBL" id="AFYH01177602">
    <property type="status" value="NOT_ANNOTATED_CDS"/>
    <property type="molecule type" value="Genomic_DNA"/>
</dbReference>
<dbReference type="Ensembl" id="ENSLACT00000008810.1">
    <property type="protein sequence ID" value="ENSLACP00000008742.1"/>
    <property type="gene ID" value="ENSLACG00000007727.1"/>
</dbReference>
<reference evidence="1" key="2">
    <citation type="submission" date="2025-08" db="UniProtKB">
        <authorList>
            <consortium name="Ensembl"/>
        </authorList>
    </citation>
    <scope>IDENTIFICATION</scope>
</reference>
<dbReference type="PANTHER" id="PTHR37162">
    <property type="entry name" value="HAT FAMILY DIMERISATION DOMAINCONTAINING PROTEIN-RELATED"/>
    <property type="match status" value="1"/>
</dbReference>
<proteinExistence type="predicted"/>
<keyword evidence="2" id="KW-1185">Reference proteome</keyword>
<dbReference type="SUPFAM" id="SSF53098">
    <property type="entry name" value="Ribonuclease H-like"/>
    <property type="match status" value="1"/>
</dbReference>
<dbReference type="InParanoid" id="H3AGH1"/>
<dbReference type="GeneTree" id="ENSGT01030000234766"/>
<organism evidence="1 2">
    <name type="scientific">Latimeria chalumnae</name>
    <name type="common">Coelacanth</name>
    <dbReference type="NCBI Taxonomy" id="7897"/>
    <lineage>
        <taxon>Eukaryota</taxon>
        <taxon>Metazoa</taxon>
        <taxon>Chordata</taxon>
        <taxon>Craniata</taxon>
        <taxon>Vertebrata</taxon>
        <taxon>Euteleostomi</taxon>
        <taxon>Coelacanthiformes</taxon>
        <taxon>Coelacanthidae</taxon>
        <taxon>Latimeria</taxon>
    </lineage>
</organism>
<dbReference type="InterPro" id="IPR012337">
    <property type="entry name" value="RNaseH-like_sf"/>
</dbReference>
<reference evidence="1" key="3">
    <citation type="submission" date="2025-09" db="UniProtKB">
        <authorList>
            <consortium name="Ensembl"/>
        </authorList>
    </citation>
    <scope>IDENTIFICATION</scope>
</reference>
<dbReference type="HOGENOM" id="CLU_013265_2_0_1"/>
<accession>H3AGH1</accession>
<evidence type="ECO:0000313" key="1">
    <source>
        <dbReference type="Ensembl" id="ENSLACP00000008742.1"/>
    </source>
</evidence>
<protein>
    <recommendedName>
        <fullName evidence="3">HAT C-terminal dimerisation domain-containing protein</fullName>
    </recommendedName>
</protein>
<reference evidence="2" key="1">
    <citation type="submission" date="2011-08" db="EMBL/GenBank/DDBJ databases">
        <title>The draft genome of Latimeria chalumnae.</title>
        <authorList>
            <person name="Di Palma F."/>
            <person name="Alfoldi J."/>
            <person name="Johnson J."/>
            <person name="Berlin A."/>
            <person name="Gnerre S."/>
            <person name="Jaffe D."/>
            <person name="MacCallum I."/>
            <person name="Young S."/>
            <person name="Walker B.J."/>
            <person name="Lander E."/>
            <person name="Lindblad-Toh K."/>
        </authorList>
    </citation>
    <scope>NUCLEOTIDE SEQUENCE [LARGE SCALE GENOMIC DNA]</scope>
    <source>
        <strain evidence="2">Wild caught</strain>
    </source>
</reference>
<dbReference type="PANTHER" id="PTHR37162:SF1">
    <property type="entry name" value="BED-TYPE DOMAIN-CONTAINING PROTEIN"/>
    <property type="match status" value="1"/>
</dbReference>
<dbReference type="eggNOG" id="ENOG502RX81">
    <property type="taxonomic scope" value="Eukaryota"/>
</dbReference>
<sequence>MINGAIAPHFREKLVEVMRNSPYSLFTDGSNNTGREKMNLLTGRMFDINTQRVESRLFDDCATAAVIFDKTDQALDTHSIPWANYVGFGVDNTSIGLRKRNSIMTRMKENNAACYFMGCPCHLIHNVVCKSASSFKQLFVFDVDLFYYFNKSTMRKSMLVEFSEFCDVKHRQVIKHVSTHWLNLETAVQQNLYVCPALKSYFLSNSESLPHFRVYFLFYNAVLPVFTTLNKYLQREDPCIFAAHDQIQDFVKRVLGKFISIRNIREAKYVENVQFEGEENQPEDEELFFGLVINKRLPKGDIEPTQRSMFFKAVQQFYVAAITEPIAKLHLDDSVFKHSRFLDFQRDKRTFTDVESFVNTYSDLLLASPQDREKLQEEFVDYQLLGHIDITESIWVDVIWGHLSSLKMADGSLKFGRISKVAKAVLVLPHSNAGEERVFSMVRRNKSSFRSSLKVDGTLASLITIKLANKEQCYNFEPTEEVLTKAK</sequence>
<dbReference type="AlphaFoldDB" id="H3AGH1"/>
<name>H3AGH1_LATCH</name>
<evidence type="ECO:0000313" key="2">
    <source>
        <dbReference type="Proteomes" id="UP000008672"/>
    </source>
</evidence>
<dbReference type="Proteomes" id="UP000008672">
    <property type="component" value="Unassembled WGS sequence"/>
</dbReference>
<evidence type="ECO:0008006" key="3">
    <source>
        <dbReference type="Google" id="ProtNLM"/>
    </source>
</evidence>